<evidence type="ECO:0000256" key="2">
    <source>
        <dbReference type="ARBA" id="ARBA00022679"/>
    </source>
</evidence>
<evidence type="ECO:0000313" key="12">
    <source>
        <dbReference type="EMBL" id="THU93705.1"/>
    </source>
</evidence>
<keyword evidence="6" id="KW-0564">Palmitate</keyword>
<dbReference type="EMBL" id="ML179242">
    <property type="protein sequence ID" value="THU93705.1"/>
    <property type="molecule type" value="Genomic_DNA"/>
</dbReference>
<dbReference type="OrthoDB" id="9909019at2759"/>
<dbReference type="PANTHER" id="PTHR12246">
    <property type="entry name" value="PALMITOYLTRANSFERASE ZDHHC16"/>
    <property type="match status" value="1"/>
</dbReference>
<keyword evidence="2 10" id="KW-0808">Transferase</keyword>
<feature type="transmembrane region" description="Helical" evidence="10">
    <location>
        <begin position="12"/>
        <end position="34"/>
    </location>
</feature>
<evidence type="ECO:0000313" key="13">
    <source>
        <dbReference type="Proteomes" id="UP000297245"/>
    </source>
</evidence>
<dbReference type="GO" id="GO:0019706">
    <property type="term" value="F:protein-cysteine S-palmitoyltransferase activity"/>
    <property type="evidence" value="ECO:0007669"/>
    <property type="project" value="UniProtKB-EC"/>
</dbReference>
<keyword evidence="13" id="KW-1185">Reference proteome</keyword>
<evidence type="ECO:0000256" key="6">
    <source>
        <dbReference type="ARBA" id="ARBA00023139"/>
    </source>
</evidence>
<dbReference type="GO" id="GO:0016020">
    <property type="term" value="C:membrane"/>
    <property type="evidence" value="ECO:0007669"/>
    <property type="project" value="UniProtKB-SubCell"/>
</dbReference>
<comment type="subcellular location">
    <subcellularLocation>
        <location evidence="1">Membrane</location>
        <topology evidence="1">Multi-pass membrane protein</topology>
    </subcellularLocation>
</comment>
<evidence type="ECO:0000256" key="8">
    <source>
        <dbReference type="ARBA" id="ARBA00023315"/>
    </source>
</evidence>
<evidence type="ECO:0000259" key="11">
    <source>
        <dbReference type="Pfam" id="PF01529"/>
    </source>
</evidence>
<accession>A0A4V6T5C8</accession>
<comment type="domain">
    <text evidence="10">The DHHC domain is required for palmitoyltransferase activity.</text>
</comment>
<dbReference type="EC" id="2.3.1.225" evidence="10"/>
<comment type="catalytic activity">
    <reaction evidence="9 10">
        <text>L-cysteinyl-[protein] + hexadecanoyl-CoA = S-hexadecanoyl-L-cysteinyl-[protein] + CoA</text>
        <dbReference type="Rhea" id="RHEA:36683"/>
        <dbReference type="Rhea" id="RHEA-COMP:10131"/>
        <dbReference type="Rhea" id="RHEA-COMP:11032"/>
        <dbReference type="ChEBI" id="CHEBI:29950"/>
        <dbReference type="ChEBI" id="CHEBI:57287"/>
        <dbReference type="ChEBI" id="CHEBI:57379"/>
        <dbReference type="ChEBI" id="CHEBI:74151"/>
        <dbReference type="EC" id="2.3.1.225"/>
    </reaction>
</comment>
<gene>
    <name evidence="12" type="ORF">K435DRAFT_902875</name>
</gene>
<reference evidence="12 13" key="1">
    <citation type="journal article" date="2019" name="Nat. Ecol. Evol.">
        <title>Megaphylogeny resolves global patterns of mushroom evolution.</title>
        <authorList>
            <person name="Varga T."/>
            <person name="Krizsan K."/>
            <person name="Foldi C."/>
            <person name="Dima B."/>
            <person name="Sanchez-Garcia M."/>
            <person name="Sanchez-Ramirez S."/>
            <person name="Szollosi G.J."/>
            <person name="Szarkandi J.G."/>
            <person name="Papp V."/>
            <person name="Albert L."/>
            <person name="Andreopoulos W."/>
            <person name="Angelini C."/>
            <person name="Antonin V."/>
            <person name="Barry K.W."/>
            <person name="Bougher N.L."/>
            <person name="Buchanan P."/>
            <person name="Buyck B."/>
            <person name="Bense V."/>
            <person name="Catcheside P."/>
            <person name="Chovatia M."/>
            <person name="Cooper J."/>
            <person name="Damon W."/>
            <person name="Desjardin D."/>
            <person name="Finy P."/>
            <person name="Geml J."/>
            <person name="Haridas S."/>
            <person name="Hughes K."/>
            <person name="Justo A."/>
            <person name="Karasinski D."/>
            <person name="Kautmanova I."/>
            <person name="Kiss B."/>
            <person name="Kocsube S."/>
            <person name="Kotiranta H."/>
            <person name="LaButti K.M."/>
            <person name="Lechner B.E."/>
            <person name="Liimatainen K."/>
            <person name="Lipzen A."/>
            <person name="Lukacs Z."/>
            <person name="Mihaltcheva S."/>
            <person name="Morgado L.N."/>
            <person name="Niskanen T."/>
            <person name="Noordeloos M.E."/>
            <person name="Ohm R.A."/>
            <person name="Ortiz-Santana B."/>
            <person name="Ovrebo C."/>
            <person name="Racz N."/>
            <person name="Riley R."/>
            <person name="Savchenko A."/>
            <person name="Shiryaev A."/>
            <person name="Soop K."/>
            <person name="Spirin V."/>
            <person name="Szebenyi C."/>
            <person name="Tomsovsky M."/>
            <person name="Tulloss R.E."/>
            <person name="Uehling J."/>
            <person name="Grigoriev I.V."/>
            <person name="Vagvolgyi C."/>
            <person name="Papp T."/>
            <person name="Martin F.M."/>
            <person name="Miettinen O."/>
            <person name="Hibbett D.S."/>
            <person name="Nagy L.G."/>
        </authorList>
    </citation>
    <scope>NUCLEOTIDE SEQUENCE [LARGE SCALE GENOMIC DNA]</scope>
    <source>
        <strain evidence="12 13">CBS 962.96</strain>
    </source>
</reference>
<keyword evidence="3 10" id="KW-0812">Transmembrane</keyword>
<keyword evidence="8 10" id="KW-0012">Acyltransferase</keyword>
<name>A0A4V6T5C8_DENBC</name>
<evidence type="ECO:0000256" key="7">
    <source>
        <dbReference type="ARBA" id="ARBA00023288"/>
    </source>
</evidence>
<feature type="non-terminal residue" evidence="12">
    <location>
        <position position="1"/>
    </location>
</feature>
<dbReference type="Proteomes" id="UP000297245">
    <property type="component" value="Unassembled WGS sequence"/>
</dbReference>
<dbReference type="InterPro" id="IPR039859">
    <property type="entry name" value="PFA4/ZDH16/20/ERF2-like"/>
</dbReference>
<keyword evidence="4 10" id="KW-1133">Transmembrane helix</keyword>
<evidence type="ECO:0000256" key="1">
    <source>
        <dbReference type="ARBA" id="ARBA00004141"/>
    </source>
</evidence>
<feature type="domain" description="Palmitoyltransferase DHHC" evidence="11">
    <location>
        <begin position="101"/>
        <end position="226"/>
    </location>
</feature>
<organism evidence="12 13">
    <name type="scientific">Dendrothele bispora (strain CBS 962.96)</name>
    <dbReference type="NCBI Taxonomy" id="1314807"/>
    <lineage>
        <taxon>Eukaryota</taxon>
        <taxon>Fungi</taxon>
        <taxon>Dikarya</taxon>
        <taxon>Basidiomycota</taxon>
        <taxon>Agaricomycotina</taxon>
        <taxon>Agaricomycetes</taxon>
        <taxon>Agaricomycetidae</taxon>
        <taxon>Agaricales</taxon>
        <taxon>Agaricales incertae sedis</taxon>
        <taxon>Dendrothele</taxon>
    </lineage>
</organism>
<feature type="transmembrane region" description="Helical" evidence="10">
    <location>
        <begin position="188"/>
        <end position="216"/>
    </location>
</feature>
<evidence type="ECO:0000256" key="9">
    <source>
        <dbReference type="ARBA" id="ARBA00048048"/>
    </source>
</evidence>
<evidence type="ECO:0000256" key="10">
    <source>
        <dbReference type="RuleBase" id="RU079119"/>
    </source>
</evidence>
<dbReference type="InterPro" id="IPR001594">
    <property type="entry name" value="Palmitoyltrfase_DHHC"/>
</dbReference>
<feature type="transmembrane region" description="Helical" evidence="10">
    <location>
        <begin position="40"/>
        <end position="60"/>
    </location>
</feature>
<evidence type="ECO:0000256" key="5">
    <source>
        <dbReference type="ARBA" id="ARBA00023136"/>
    </source>
</evidence>
<evidence type="ECO:0000256" key="3">
    <source>
        <dbReference type="ARBA" id="ARBA00022692"/>
    </source>
</evidence>
<evidence type="ECO:0000256" key="4">
    <source>
        <dbReference type="ARBA" id="ARBA00022989"/>
    </source>
</evidence>
<protein>
    <recommendedName>
        <fullName evidence="10">Palmitoyltransferase</fullName>
        <ecNumber evidence="10">2.3.1.225</ecNumber>
    </recommendedName>
</protein>
<comment type="similarity">
    <text evidence="10">Belongs to the DHHC palmitoyltransferase family.</text>
</comment>
<dbReference type="PROSITE" id="PS50216">
    <property type="entry name" value="DHHC"/>
    <property type="match status" value="1"/>
</dbReference>
<keyword evidence="7" id="KW-0449">Lipoprotein</keyword>
<feature type="transmembrane region" description="Helical" evidence="10">
    <location>
        <begin position="148"/>
        <end position="168"/>
    </location>
</feature>
<sequence length="276" mass="31272">FRYLWKRTADSLAVTSAAGSIFITFAVILISTGTVCSFDVIYPTLPFELLTVPICIFVALNMFTHHYSVFTIPPGCGRSITVQNVSKASSMFNFTRAEIPMCRKCGQMRPERAHHDHCRICNRYVSLAVHFALSGINQCVGVYNERHFVMFMMYLCLSTTLYVLLGYQQFLNALGLSFQILWPYHVRVIAYLLTFILSCVLFFAVGIMLIVALWCVMKGETSVEVQDHEISGKVPLSRGVYLYDLGKIQNLNLFFNIGEGGYPIHTFHTVPFFAIH</sequence>
<dbReference type="AlphaFoldDB" id="A0A4V6T5C8"/>
<dbReference type="Pfam" id="PF01529">
    <property type="entry name" value="DHHC"/>
    <property type="match status" value="1"/>
</dbReference>
<keyword evidence="5 10" id="KW-0472">Membrane</keyword>
<proteinExistence type="inferred from homology"/>